<dbReference type="InterPro" id="IPR026870">
    <property type="entry name" value="Zinc_ribbon_dom"/>
</dbReference>
<sequence>MTESKFEEKESETENSPSNKFCSTCGTEIEAGTKFCPDCGTAQEGEPNAEKAIKQKEGTKISFSKITAYFFGGAGLVLGLLFLATGPASAGFFLGIAGVIGFPKSRNQVEEKLGIKLSKWVATALFLVFWMTGAALL</sequence>
<keyword evidence="2" id="KW-1133">Transmembrane helix</keyword>
<organism evidence="4 5">
    <name type="scientific">Natronosalvus rutilus</name>
    <dbReference type="NCBI Taxonomy" id="2953753"/>
    <lineage>
        <taxon>Archaea</taxon>
        <taxon>Methanobacteriati</taxon>
        <taxon>Methanobacteriota</taxon>
        <taxon>Stenosarchaea group</taxon>
        <taxon>Halobacteria</taxon>
        <taxon>Halobacteriales</taxon>
        <taxon>Natrialbaceae</taxon>
        <taxon>Natronosalvus</taxon>
    </lineage>
</organism>
<feature type="transmembrane region" description="Helical" evidence="2">
    <location>
        <begin position="117"/>
        <end position="136"/>
    </location>
</feature>
<name>A0A9E7NB40_9EURY</name>
<feature type="domain" description="Zinc-ribbon" evidence="3">
    <location>
        <begin position="21"/>
        <end position="42"/>
    </location>
</feature>
<feature type="region of interest" description="Disordered" evidence="1">
    <location>
        <begin position="1"/>
        <end position="21"/>
    </location>
</feature>
<dbReference type="Proteomes" id="UP001056855">
    <property type="component" value="Chromosome"/>
</dbReference>
<accession>A0A9E7NB40</accession>
<protein>
    <submittedName>
        <fullName evidence="4">Zinc ribbon domain-containing protein</fullName>
    </submittedName>
</protein>
<feature type="transmembrane region" description="Helical" evidence="2">
    <location>
        <begin position="66"/>
        <end position="83"/>
    </location>
</feature>
<keyword evidence="5" id="KW-1185">Reference proteome</keyword>
<keyword evidence="2" id="KW-0812">Transmembrane</keyword>
<evidence type="ECO:0000256" key="1">
    <source>
        <dbReference type="SAM" id="MobiDB-lite"/>
    </source>
</evidence>
<dbReference type="Pfam" id="PF13240">
    <property type="entry name" value="Zn_Ribbon_1"/>
    <property type="match status" value="1"/>
</dbReference>
<evidence type="ECO:0000313" key="4">
    <source>
        <dbReference type="EMBL" id="UTF53422.1"/>
    </source>
</evidence>
<dbReference type="GeneID" id="73291758"/>
<dbReference type="EMBL" id="CP100355">
    <property type="protein sequence ID" value="UTF53422.1"/>
    <property type="molecule type" value="Genomic_DNA"/>
</dbReference>
<evidence type="ECO:0000313" key="5">
    <source>
        <dbReference type="Proteomes" id="UP001056855"/>
    </source>
</evidence>
<keyword evidence="2" id="KW-0472">Membrane</keyword>
<dbReference type="KEGG" id="sawl:NGM29_16890"/>
<gene>
    <name evidence="4" type="ORF">NGM29_16890</name>
</gene>
<evidence type="ECO:0000259" key="3">
    <source>
        <dbReference type="Pfam" id="PF13240"/>
    </source>
</evidence>
<dbReference type="RefSeq" id="WP_254157871.1">
    <property type="nucleotide sequence ID" value="NZ_CP100355.1"/>
</dbReference>
<dbReference type="AlphaFoldDB" id="A0A9E7NB40"/>
<proteinExistence type="predicted"/>
<evidence type="ECO:0000256" key="2">
    <source>
        <dbReference type="SAM" id="Phobius"/>
    </source>
</evidence>
<reference evidence="4" key="1">
    <citation type="submission" date="2022-06" db="EMBL/GenBank/DDBJ databases">
        <title>Diverse halophilic archaea isolated from saline environments.</title>
        <authorList>
            <person name="Cui H.-L."/>
        </authorList>
    </citation>
    <scope>NUCLEOTIDE SEQUENCE</scope>
    <source>
        <strain evidence="4">WLHS1</strain>
    </source>
</reference>
<feature type="transmembrane region" description="Helical" evidence="2">
    <location>
        <begin position="89"/>
        <end position="105"/>
    </location>
</feature>